<dbReference type="InterPro" id="IPR034704">
    <property type="entry name" value="Ribosomal_bL28/bL31-like_sf"/>
</dbReference>
<dbReference type="PANTHER" id="PTHR39080">
    <property type="entry name" value="50S RIBOSOMAL PROTEIN L28"/>
    <property type="match status" value="1"/>
</dbReference>
<dbReference type="SUPFAM" id="SSF143800">
    <property type="entry name" value="L28p-like"/>
    <property type="match status" value="1"/>
</dbReference>
<dbReference type="GO" id="GO:0003735">
    <property type="term" value="F:structural constituent of ribosome"/>
    <property type="evidence" value="ECO:0007669"/>
    <property type="project" value="InterPro"/>
</dbReference>
<name>A0A8J3IY53_9ACTN</name>
<dbReference type="GO" id="GO:0005840">
    <property type="term" value="C:ribosome"/>
    <property type="evidence" value="ECO:0007669"/>
    <property type="project" value="UniProtKB-KW"/>
</dbReference>
<reference evidence="6" key="1">
    <citation type="submission" date="2021-01" db="EMBL/GenBank/DDBJ databases">
        <title>Whole genome shotgun sequence of Actinocatenispora rupis NBRC 107355.</title>
        <authorList>
            <person name="Komaki H."/>
            <person name="Tamura T."/>
        </authorList>
    </citation>
    <scope>NUCLEOTIDE SEQUENCE</scope>
    <source>
        <strain evidence="6">NBRC 107355</strain>
    </source>
</reference>
<dbReference type="InterPro" id="IPR037147">
    <property type="entry name" value="Ribosomal_bL28_sf"/>
</dbReference>
<dbReference type="EMBL" id="BOMB01000010">
    <property type="protein sequence ID" value="GID10808.1"/>
    <property type="molecule type" value="Genomic_DNA"/>
</dbReference>
<comment type="similarity">
    <text evidence="1 5">Belongs to the bacterial ribosomal protein bL28 family.</text>
</comment>
<evidence type="ECO:0000256" key="3">
    <source>
        <dbReference type="ARBA" id="ARBA00023274"/>
    </source>
</evidence>
<evidence type="ECO:0000313" key="6">
    <source>
        <dbReference type="EMBL" id="GID10808.1"/>
    </source>
</evidence>
<evidence type="ECO:0000313" key="7">
    <source>
        <dbReference type="Proteomes" id="UP000612808"/>
    </source>
</evidence>
<dbReference type="AlphaFoldDB" id="A0A8J3IY53"/>
<dbReference type="InterPro" id="IPR001383">
    <property type="entry name" value="Ribosomal_bL28_bact-type"/>
</dbReference>
<keyword evidence="7" id="KW-1185">Reference proteome</keyword>
<gene>
    <name evidence="6" type="primary">rpmB1</name>
    <name evidence="5" type="synonym">rpmB</name>
    <name evidence="6" type="ORF">Aru02nite_16970</name>
</gene>
<proteinExistence type="inferred from homology"/>
<dbReference type="Proteomes" id="UP000612808">
    <property type="component" value="Unassembled WGS sequence"/>
</dbReference>
<dbReference type="HAMAP" id="MF_00373">
    <property type="entry name" value="Ribosomal_bL28"/>
    <property type="match status" value="1"/>
</dbReference>
<accession>A0A8J3IY53</accession>
<keyword evidence="3 5" id="KW-0687">Ribonucleoprotein</keyword>
<sequence length="72" mass="7917">MSKRCDVCGKEPGFGNSVSRLGQNALVRRVKGRAKRTFRPNIQPVRTVINGTPTRMKVCTSCLKGGKVTRRG</sequence>
<dbReference type="PANTHER" id="PTHR39080:SF1">
    <property type="entry name" value="LARGE RIBOSOMAL SUBUNIT PROTEIN BL28A"/>
    <property type="match status" value="1"/>
</dbReference>
<organism evidence="6 7">
    <name type="scientific">Actinocatenispora rupis</name>
    <dbReference type="NCBI Taxonomy" id="519421"/>
    <lineage>
        <taxon>Bacteria</taxon>
        <taxon>Bacillati</taxon>
        <taxon>Actinomycetota</taxon>
        <taxon>Actinomycetes</taxon>
        <taxon>Micromonosporales</taxon>
        <taxon>Micromonosporaceae</taxon>
        <taxon>Actinocatenispora</taxon>
    </lineage>
</organism>
<dbReference type="Gene3D" id="2.30.170.40">
    <property type="entry name" value="Ribosomal protein L28/L24"/>
    <property type="match status" value="1"/>
</dbReference>
<evidence type="ECO:0000256" key="4">
    <source>
        <dbReference type="ARBA" id="ARBA00035174"/>
    </source>
</evidence>
<dbReference type="Pfam" id="PF00830">
    <property type="entry name" value="Ribosomal_L28"/>
    <property type="match status" value="1"/>
</dbReference>
<protein>
    <recommendedName>
        <fullName evidence="4 5">Large ribosomal subunit protein bL28</fullName>
    </recommendedName>
</protein>
<dbReference type="InterPro" id="IPR026569">
    <property type="entry name" value="Ribosomal_bL28"/>
</dbReference>
<dbReference type="RefSeq" id="WP_203656353.1">
    <property type="nucleotide sequence ID" value="NZ_BAAAZM010000004.1"/>
</dbReference>
<dbReference type="GO" id="GO:1990904">
    <property type="term" value="C:ribonucleoprotein complex"/>
    <property type="evidence" value="ECO:0007669"/>
    <property type="project" value="UniProtKB-KW"/>
</dbReference>
<evidence type="ECO:0000256" key="1">
    <source>
        <dbReference type="ARBA" id="ARBA00008760"/>
    </source>
</evidence>
<keyword evidence="2 5" id="KW-0689">Ribosomal protein</keyword>
<dbReference type="InterPro" id="IPR050096">
    <property type="entry name" value="Bacterial_rp_bL28"/>
</dbReference>
<evidence type="ECO:0000256" key="5">
    <source>
        <dbReference type="HAMAP-Rule" id="MF_00373"/>
    </source>
</evidence>
<dbReference type="GO" id="GO:0006412">
    <property type="term" value="P:translation"/>
    <property type="evidence" value="ECO:0007669"/>
    <property type="project" value="UniProtKB-UniRule"/>
</dbReference>
<evidence type="ECO:0000256" key="2">
    <source>
        <dbReference type="ARBA" id="ARBA00022980"/>
    </source>
</evidence>
<dbReference type="NCBIfam" id="TIGR00009">
    <property type="entry name" value="L28"/>
    <property type="match status" value="1"/>
</dbReference>
<comment type="caution">
    <text evidence="6">The sequence shown here is derived from an EMBL/GenBank/DDBJ whole genome shotgun (WGS) entry which is preliminary data.</text>
</comment>